<gene>
    <name evidence="1" type="ORF">MRATA1EN3_LOCUS15325</name>
</gene>
<organism evidence="1 2">
    <name type="scientific">Rangifer tarandus platyrhynchus</name>
    <name type="common">Svalbard reindeer</name>
    <dbReference type="NCBI Taxonomy" id="3082113"/>
    <lineage>
        <taxon>Eukaryota</taxon>
        <taxon>Metazoa</taxon>
        <taxon>Chordata</taxon>
        <taxon>Craniata</taxon>
        <taxon>Vertebrata</taxon>
        <taxon>Euteleostomi</taxon>
        <taxon>Mammalia</taxon>
        <taxon>Eutheria</taxon>
        <taxon>Laurasiatheria</taxon>
        <taxon>Artiodactyla</taxon>
        <taxon>Ruminantia</taxon>
        <taxon>Pecora</taxon>
        <taxon>Cervidae</taxon>
        <taxon>Odocoileinae</taxon>
        <taxon>Rangifer</taxon>
    </lineage>
</organism>
<dbReference type="Proteomes" id="UP001162501">
    <property type="component" value="Chromosome 27"/>
</dbReference>
<dbReference type="EMBL" id="OX596111">
    <property type="protein sequence ID" value="CAI9704112.1"/>
    <property type="molecule type" value="Genomic_DNA"/>
</dbReference>
<reference evidence="1" key="1">
    <citation type="submission" date="2023-05" db="EMBL/GenBank/DDBJ databases">
        <authorList>
            <consortium name="ELIXIR-Norway"/>
        </authorList>
    </citation>
    <scope>NUCLEOTIDE SEQUENCE</scope>
</reference>
<evidence type="ECO:0000313" key="2">
    <source>
        <dbReference type="Proteomes" id="UP001162501"/>
    </source>
</evidence>
<name>A0ACB0EUT9_RANTA</name>
<protein>
    <submittedName>
        <fullName evidence="1">Uncharacterized protein</fullName>
    </submittedName>
</protein>
<accession>A0ACB0EUT9</accession>
<evidence type="ECO:0000313" key="1">
    <source>
        <dbReference type="EMBL" id="CAI9704112.1"/>
    </source>
</evidence>
<proteinExistence type="predicted"/>
<sequence length="200" mass="20107">MRGGGGGGESAVPAAALAAVSLRAGRAGARRCARAVLRGGGAGARARRGGRGRTRGQGRRARRSTRAVQRGGGAGAREGGACQGGGAAQAAEGGPALVQAPDPGCQWDARGRRKIADCWRAGGWRPRLCREPAAKAIEPRWGSREPGRRTPETSGTAPAPGAQIGSVSEPFGACPGSARARASGQSPVCRLPPDDVPHPS</sequence>